<keyword evidence="4" id="KW-1185">Reference proteome</keyword>
<feature type="domain" description="Peptidase S33 tripeptidyl aminopeptidase-like C-terminal" evidence="2">
    <location>
        <begin position="424"/>
        <end position="524"/>
    </location>
</feature>
<dbReference type="AlphaFoldDB" id="A0A511D705"/>
<proteinExistence type="predicted"/>
<dbReference type="STRING" id="1123024.GCA_000423625_01916"/>
<dbReference type="SUPFAM" id="SSF53474">
    <property type="entry name" value="alpha/beta-Hydrolases"/>
    <property type="match status" value="1"/>
</dbReference>
<reference evidence="3 4" key="1">
    <citation type="submission" date="2019-07" db="EMBL/GenBank/DDBJ databases">
        <title>Whole genome shotgun sequence of Pseudonocardia asaccharolytica NBRC 16224.</title>
        <authorList>
            <person name="Hosoyama A."/>
            <person name="Uohara A."/>
            <person name="Ohji S."/>
            <person name="Ichikawa N."/>
        </authorList>
    </citation>
    <scope>NUCLEOTIDE SEQUENCE [LARGE SCALE GENOMIC DNA]</scope>
    <source>
        <strain evidence="3 4">NBRC 16224</strain>
    </source>
</reference>
<dbReference type="Pfam" id="PF08386">
    <property type="entry name" value="Abhydrolase_4"/>
    <property type="match status" value="1"/>
</dbReference>
<name>A0A511D705_9PSEU</name>
<dbReference type="Proteomes" id="UP000321328">
    <property type="component" value="Unassembled WGS sequence"/>
</dbReference>
<feature type="region of interest" description="Disordered" evidence="1">
    <location>
        <begin position="28"/>
        <end position="54"/>
    </location>
</feature>
<organism evidence="3 4">
    <name type="scientific">Pseudonocardia asaccharolytica DSM 44247 = NBRC 16224</name>
    <dbReference type="NCBI Taxonomy" id="1123024"/>
    <lineage>
        <taxon>Bacteria</taxon>
        <taxon>Bacillati</taxon>
        <taxon>Actinomycetota</taxon>
        <taxon>Actinomycetes</taxon>
        <taxon>Pseudonocardiales</taxon>
        <taxon>Pseudonocardiaceae</taxon>
        <taxon>Pseudonocardia</taxon>
    </lineage>
</organism>
<dbReference type="InterPro" id="IPR013595">
    <property type="entry name" value="Pept_S33_TAP-like_C"/>
</dbReference>
<evidence type="ECO:0000313" key="3">
    <source>
        <dbReference type="EMBL" id="GEL20580.1"/>
    </source>
</evidence>
<dbReference type="RefSeq" id="WP_028929821.1">
    <property type="nucleotide sequence ID" value="NZ_AUII01000006.1"/>
</dbReference>
<dbReference type="EMBL" id="BJVI01000078">
    <property type="protein sequence ID" value="GEL20580.1"/>
    <property type="molecule type" value="Genomic_DNA"/>
</dbReference>
<sequence>MSPAPQRALLVGLSLVVAVLAGCTVGPSQRPPVAVRGETVPPPPSVTATAPAQPSEELPVPEAQHATIPFADCTADTLTALGIGAPATGALRIECGEISVPTDPDQPGLGRSRLGVVQAGAADAPATRPPLLVVGDTGTDPSARHAARLATQVSPEVLARYRLVGLDRRGSGVDALDCAPPVARAALIDADRGAGTDDGLTALLEQARGIVQSCYLLLAGEIGSYRTASTAADIEELRGALGVRRLSAIGVGDGAAALAGWANAHPEAVGRLVLDGPLDPALDQPELSQARAGAAEETFDAFATTCTATGTCPLGPDPRGAVTTLVERLRAQPLATADGRRLTAGITVNALLAALSEPRGWPQLATALGQAVHGDPDALLAMFEPVAGSQGRFDAELATSCNDAHRRLTPPEVGQLAARWSAEYPLFGGTFALRLLACAPWPAAPAGPATGPAAEAPPILVLGTAHDPRAPLAGAKRAADSLRTARFAGWQGSGTGAYPRTPCISGIVDRMLVDGMVPQTGTVCPP</sequence>
<evidence type="ECO:0000256" key="1">
    <source>
        <dbReference type="SAM" id="MobiDB-lite"/>
    </source>
</evidence>
<protein>
    <submittedName>
        <fullName evidence="3">Peptidase</fullName>
    </submittedName>
</protein>
<gene>
    <name evidence="3" type="ORF">PA7_44170</name>
</gene>
<evidence type="ECO:0000259" key="2">
    <source>
        <dbReference type="Pfam" id="PF08386"/>
    </source>
</evidence>
<dbReference type="PROSITE" id="PS51257">
    <property type="entry name" value="PROKAR_LIPOPROTEIN"/>
    <property type="match status" value="1"/>
</dbReference>
<dbReference type="Gene3D" id="3.40.50.1820">
    <property type="entry name" value="alpha/beta hydrolase"/>
    <property type="match status" value="1"/>
</dbReference>
<comment type="caution">
    <text evidence="3">The sequence shown here is derived from an EMBL/GenBank/DDBJ whole genome shotgun (WGS) entry which is preliminary data.</text>
</comment>
<dbReference type="InterPro" id="IPR029058">
    <property type="entry name" value="AB_hydrolase_fold"/>
</dbReference>
<accession>A0A511D705</accession>
<dbReference type="OrthoDB" id="5166357at2"/>
<evidence type="ECO:0000313" key="4">
    <source>
        <dbReference type="Proteomes" id="UP000321328"/>
    </source>
</evidence>